<keyword evidence="10" id="KW-1185">Reference proteome</keyword>
<evidence type="ECO:0000256" key="4">
    <source>
        <dbReference type="ARBA" id="ARBA00022825"/>
    </source>
</evidence>
<dbReference type="Proteomes" id="UP001501920">
    <property type="component" value="Chromosome 16"/>
</dbReference>
<dbReference type="Pfam" id="PF00089">
    <property type="entry name" value="Trypsin"/>
    <property type="match status" value="1"/>
</dbReference>
<accession>A0AAR2L3U7</accession>
<evidence type="ECO:0000259" key="8">
    <source>
        <dbReference type="PROSITE" id="PS50240"/>
    </source>
</evidence>
<dbReference type="SUPFAM" id="SSF50494">
    <property type="entry name" value="Trypsin-like serine proteases"/>
    <property type="match status" value="1"/>
</dbReference>
<dbReference type="SMART" id="SM00020">
    <property type="entry name" value="Tryp_SPc"/>
    <property type="match status" value="1"/>
</dbReference>
<dbReference type="Gene3D" id="2.40.10.10">
    <property type="entry name" value="Trypsin-like serine proteases"/>
    <property type="match status" value="2"/>
</dbReference>
<evidence type="ECO:0000256" key="5">
    <source>
        <dbReference type="ARBA" id="ARBA00023157"/>
    </source>
</evidence>
<dbReference type="InterPro" id="IPR009003">
    <property type="entry name" value="Peptidase_S1_PA"/>
</dbReference>
<dbReference type="GO" id="GO:0006508">
    <property type="term" value="P:proteolysis"/>
    <property type="evidence" value="ECO:0007669"/>
    <property type="project" value="UniProtKB-KW"/>
</dbReference>
<dbReference type="PROSITE" id="PS00134">
    <property type="entry name" value="TRYPSIN_HIS"/>
    <property type="match status" value="1"/>
</dbReference>
<evidence type="ECO:0000313" key="10">
    <source>
        <dbReference type="Proteomes" id="UP001501920"/>
    </source>
</evidence>
<dbReference type="PROSITE" id="PS00135">
    <property type="entry name" value="TRYPSIN_SER"/>
    <property type="match status" value="1"/>
</dbReference>
<protein>
    <recommendedName>
        <fullName evidence="8">Peptidase S1 domain-containing protein</fullName>
    </recommendedName>
</protein>
<dbReference type="AlphaFoldDB" id="A0AAR2L3U7"/>
<dbReference type="GO" id="GO:0004252">
    <property type="term" value="F:serine-type endopeptidase activity"/>
    <property type="evidence" value="ECO:0007669"/>
    <property type="project" value="InterPro"/>
</dbReference>
<dbReference type="InterPro" id="IPR033116">
    <property type="entry name" value="TRYPSIN_SER"/>
</dbReference>
<keyword evidence="1 6" id="KW-0645">Protease</keyword>
<reference evidence="9 10" key="1">
    <citation type="submission" date="2020-10" db="EMBL/GenBank/DDBJ databases">
        <title>Pygocentrus nattereri (red-bellied piranha) genome, fPygNat1, primary haplotype.</title>
        <authorList>
            <person name="Myers G."/>
            <person name="Meyer A."/>
            <person name="Karagic N."/>
            <person name="Pippel M."/>
            <person name="Winkler S."/>
            <person name="Tracey A."/>
            <person name="Wood J."/>
            <person name="Formenti G."/>
            <person name="Howe K."/>
            <person name="Fedrigo O."/>
            <person name="Jarvis E.D."/>
        </authorList>
    </citation>
    <scope>NUCLEOTIDE SEQUENCE [LARGE SCALE GENOMIC DNA]</scope>
</reference>
<evidence type="ECO:0000256" key="6">
    <source>
        <dbReference type="RuleBase" id="RU363034"/>
    </source>
</evidence>
<dbReference type="PANTHER" id="PTHR24271:SF96">
    <property type="entry name" value="GRANZYME A-RELATED"/>
    <property type="match status" value="1"/>
</dbReference>
<keyword evidence="3 6" id="KW-0378">Hydrolase</keyword>
<dbReference type="InterPro" id="IPR043504">
    <property type="entry name" value="Peptidase_S1_PA_chymotrypsin"/>
</dbReference>
<evidence type="ECO:0000256" key="2">
    <source>
        <dbReference type="ARBA" id="ARBA00022729"/>
    </source>
</evidence>
<dbReference type="PRINTS" id="PR00722">
    <property type="entry name" value="CHYMOTRYPSIN"/>
</dbReference>
<dbReference type="FunFam" id="2.40.10.10:FF:000120">
    <property type="entry name" value="Putative serine protease"/>
    <property type="match status" value="1"/>
</dbReference>
<dbReference type="GeneTree" id="ENSGT00940000163160"/>
<evidence type="ECO:0000313" key="9">
    <source>
        <dbReference type="Ensembl" id="ENSPNAP00000069046.1"/>
    </source>
</evidence>
<feature type="chain" id="PRO_5043916362" description="Peptidase S1 domain-containing protein" evidence="7">
    <location>
        <begin position="22"/>
        <end position="266"/>
    </location>
</feature>
<proteinExistence type="predicted"/>
<dbReference type="Ensembl" id="ENSPNAT00000077121.1">
    <property type="protein sequence ID" value="ENSPNAP00000069046.1"/>
    <property type="gene ID" value="ENSPNAG00000033152.1"/>
</dbReference>
<dbReference type="PROSITE" id="PS50240">
    <property type="entry name" value="TRYPSIN_DOM"/>
    <property type="match status" value="1"/>
</dbReference>
<feature type="signal peptide" evidence="7">
    <location>
        <begin position="1"/>
        <end position="21"/>
    </location>
</feature>
<evidence type="ECO:0000256" key="3">
    <source>
        <dbReference type="ARBA" id="ARBA00022801"/>
    </source>
</evidence>
<evidence type="ECO:0000256" key="1">
    <source>
        <dbReference type="ARBA" id="ARBA00022670"/>
    </source>
</evidence>
<organism evidence="9 10">
    <name type="scientific">Pygocentrus nattereri</name>
    <name type="common">Red-bellied piranha</name>
    <dbReference type="NCBI Taxonomy" id="42514"/>
    <lineage>
        <taxon>Eukaryota</taxon>
        <taxon>Metazoa</taxon>
        <taxon>Chordata</taxon>
        <taxon>Craniata</taxon>
        <taxon>Vertebrata</taxon>
        <taxon>Euteleostomi</taxon>
        <taxon>Actinopterygii</taxon>
        <taxon>Neopterygii</taxon>
        <taxon>Teleostei</taxon>
        <taxon>Ostariophysi</taxon>
        <taxon>Characiformes</taxon>
        <taxon>Characoidei</taxon>
        <taxon>Pygocentrus</taxon>
    </lineage>
</organism>
<gene>
    <name evidence="9" type="primary">GZMK</name>
</gene>
<sequence>MMPSQRLSLVLLIIILHVVAGMNVSIIGGKEAKKLKPWLVSIQLKEHHVCGGALIQEQWVLTAAHCKNFLKPIESVTVLLGALSLKNSKNTQRIKVQRCEIPQKFSEETKENDIMLLKLQEKVHLKRQNVKVIPLPKASKDIQAGTKCQVSGWGTTSVEAVKSSDKLRELEVEVVCRDLCNCYYNNNPFITEDMLCAGNKEQKKDACWGDSGGPLICKKSMVGLVSGGNGCGDPKKPGVYTLLSKKHLFWIKTTVKKQSNITALYN</sequence>
<dbReference type="InterPro" id="IPR001254">
    <property type="entry name" value="Trypsin_dom"/>
</dbReference>
<dbReference type="InterPro" id="IPR001314">
    <property type="entry name" value="Peptidase_S1A"/>
</dbReference>
<keyword evidence="5" id="KW-1015">Disulfide bond</keyword>
<feature type="domain" description="Peptidase S1" evidence="8">
    <location>
        <begin position="26"/>
        <end position="256"/>
    </location>
</feature>
<evidence type="ECO:0000256" key="7">
    <source>
        <dbReference type="SAM" id="SignalP"/>
    </source>
</evidence>
<dbReference type="PANTHER" id="PTHR24271">
    <property type="entry name" value="KALLIKREIN-RELATED"/>
    <property type="match status" value="1"/>
</dbReference>
<name>A0AAR2L3U7_PYGNA</name>
<reference evidence="9" key="3">
    <citation type="submission" date="2025-09" db="UniProtKB">
        <authorList>
            <consortium name="Ensembl"/>
        </authorList>
    </citation>
    <scope>IDENTIFICATION</scope>
</reference>
<keyword evidence="4 6" id="KW-0720">Serine protease</keyword>
<reference evidence="9" key="2">
    <citation type="submission" date="2025-08" db="UniProtKB">
        <authorList>
            <consortium name="Ensembl"/>
        </authorList>
    </citation>
    <scope>IDENTIFICATION</scope>
</reference>
<keyword evidence="2 7" id="KW-0732">Signal</keyword>
<dbReference type="CDD" id="cd00190">
    <property type="entry name" value="Tryp_SPc"/>
    <property type="match status" value="1"/>
</dbReference>
<dbReference type="InterPro" id="IPR018114">
    <property type="entry name" value="TRYPSIN_HIS"/>
</dbReference>
<dbReference type="GeneID" id="108436704"/>